<dbReference type="SUPFAM" id="SSF46785">
    <property type="entry name" value="Winged helix' DNA-binding domain"/>
    <property type="match status" value="1"/>
</dbReference>
<dbReference type="PANTHER" id="PTHR38445:SF9">
    <property type="entry name" value="HTH-TYPE TRANSCRIPTIONAL REPRESSOR YTRA"/>
    <property type="match status" value="1"/>
</dbReference>
<dbReference type="PANTHER" id="PTHR38445">
    <property type="entry name" value="HTH-TYPE TRANSCRIPTIONAL REPRESSOR YTRA"/>
    <property type="match status" value="1"/>
</dbReference>
<dbReference type="AlphaFoldDB" id="A0A382P069"/>
<proteinExistence type="predicted"/>
<dbReference type="InterPro" id="IPR036390">
    <property type="entry name" value="WH_DNA-bd_sf"/>
</dbReference>
<evidence type="ECO:0000313" key="5">
    <source>
        <dbReference type="EMBL" id="SVC66803.1"/>
    </source>
</evidence>
<dbReference type="EMBL" id="UINC01103981">
    <property type="protein sequence ID" value="SVC66803.1"/>
    <property type="molecule type" value="Genomic_DNA"/>
</dbReference>
<dbReference type="GO" id="GO:0003700">
    <property type="term" value="F:DNA-binding transcription factor activity"/>
    <property type="evidence" value="ECO:0007669"/>
    <property type="project" value="InterPro"/>
</dbReference>
<dbReference type="InterPro" id="IPR000524">
    <property type="entry name" value="Tscrpt_reg_HTH_GntR"/>
</dbReference>
<keyword evidence="3" id="KW-0804">Transcription</keyword>
<evidence type="ECO:0000259" key="4">
    <source>
        <dbReference type="PROSITE" id="PS50949"/>
    </source>
</evidence>
<reference evidence="5" key="1">
    <citation type="submission" date="2018-05" db="EMBL/GenBank/DDBJ databases">
        <authorList>
            <person name="Lanie J.A."/>
            <person name="Ng W.-L."/>
            <person name="Kazmierczak K.M."/>
            <person name="Andrzejewski T.M."/>
            <person name="Davidsen T.M."/>
            <person name="Wayne K.J."/>
            <person name="Tettelin H."/>
            <person name="Glass J.I."/>
            <person name="Rusch D."/>
            <person name="Podicherti R."/>
            <person name="Tsui H.-C.T."/>
            <person name="Winkler M.E."/>
        </authorList>
    </citation>
    <scope>NUCLEOTIDE SEQUENCE</scope>
</reference>
<feature type="domain" description="HTH gntR-type" evidence="4">
    <location>
        <begin position="5"/>
        <end position="73"/>
    </location>
</feature>
<protein>
    <recommendedName>
        <fullName evidence="4">HTH gntR-type domain-containing protein</fullName>
    </recommendedName>
</protein>
<dbReference type="Pfam" id="PF00392">
    <property type="entry name" value="GntR"/>
    <property type="match status" value="1"/>
</dbReference>
<gene>
    <name evidence="5" type="ORF">METZ01_LOCUS319657</name>
</gene>
<sequence length="268" mass="30303">MKQKVLSKEDVYQIILERINNGSFTIGKKLPPCRTLAKEIRSNITTVNRAIQQLANEGIVRSEPRKGSFITKKKFSNLQGKEKFLEEFSSVIRKAQNAGFSEEKISDLFTLSLNNTKHLPKIAFAECNKFDLSRMTKIIENSTGIEVIPILIDDITEDQIKNLDLIATPIFHISEIIEKTGSSENIIGLNFIPKSEVLNKIALLEKSKTVTVIAPTDRGVERMLSLVKQYFPGEIVFIKEFQDKKCFSDNDVVITNRAAALKEEDLKK</sequence>
<evidence type="ECO:0000256" key="1">
    <source>
        <dbReference type="ARBA" id="ARBA00023015"/>
    </source>
</evidence>
<dbReference type="GO" id="GO:0003677">
    <property type="term" value="F:DNA binding"/>
    <property type="evidence" value="ECO:0007669"/>
    <property type="project" value="UniProtKB-KW"/>
</dbReference>
<dbReference type="SMART" id="SM00345">
    <property type="entry name" value="HTH_GNTR"/>
    <property type="match status" value="1"/>
</dbReference>
<dbReference type="InterPro" id="IPR036388">
    <property type="entry name" value="WH-like_DNA-bd_sf"/>
</dbReference>
<organism evidence="5">
    <name type="scientific">marine metagenome</name>
    <dbReference type="NCBI Taxonomy" id="408172"/>
    <lineage>
        <taxon>unclassified sequences</taxon>
        <taxon>metagenomes</taxon>
        <taxon>ecological metagenomes</taxon>
    </lineage>
</organism>
<dbReference type="CDD" id="cd07377">
    <property type="entry name" value="WHTH_GntR"/>
    <property type="match status" value="1"/>
</dbReference>
<name>A0A382P069_9ZZZZ</name>
<feature type="non-terminal residue" evidence="5">
    <location>
        <position position="268"/>
    </location>
</feature>
<evidence type="ECO:0000256" key="3">
    <source>
        <dbReference type="ARBA" id="ARBA00023163"/>
    </source>
</evidence>
<accession>A0A382P069</accession>
<keyword evidence="2" id="KW-0238">DNA-binding</keyword>
<dbReference type="Gene3D" id="1.10.10.10">
    <property type="entry name" value="Winged helix-like DNA-binding domain superfamily/Winged helix DNA-binding domain"/>
    <property type="match status" value="1"/>
</dbReference>
<evidence type="ECO:0000256" key="2">
    <source>
        <dbReference type="ARBA" id="ARBA00023125"/>
    </source>
</evidence>
<keyword evidence="1" id="KW-0805">Transcription regulation</keyword>
<dbReference type="PROSITE" id="PS50949">
    <property type="entry name" value="HTH_GNTR"/>
    <property type="match status" value="1"/>
</dbReference>